<comment type="caution">
    <text evidence="9">The sequence shown here is derived from an EMBL/GenBank/DDBJ whole genome shotgun (WGS) entry which is preliminary data.</text>
</comment>
<dbReference type="InterPro" id="IPR039426">
    <property type="entry name" value="TonB-dep_rcpt-like"/>
</dbReference>
<dbReference type="Pfam" id="PF07715">
    <property type="entry name" value="Plug"/>
    <property type="match status" value="1"/>
</dbReference>
<keyword evidence="5" id="KW-0732">Signal</keyword>
<keyword evidence="7" id="KW-0998">Cell outer membrane</keyword>
<dbReference type="InterPro" id="IPR008969">
    <property type="entry name" value="CarboxyPept-like_regulatory"/>
</dbReference>
<keyword evidence="10" id="KW-1185">Reference proteome</keyword>
<keyword evidence="2" id="KW-0813">Transport</keyword>
<protein>
    <recommendedName>
        <fullName evidence="8">TonB-dependent receptor plug domain-containing protein</fullName>
    </recommendedName>
</protein>
<evidence type="ECO:0000256" key="5">
    <source>
        <dbReference type="ARBA" id="ARBA00022729"/>
    </source>
</evidence>
<evidence type="ECO:0000259" key="8">
    <source>
        <dbReference type="Pfam" id="PF07715"/>
    </source>
</evidence>
<evidence type="ECO:0000313" key="10">
    <source>
        <dbReference type="Proteomes" id="UP000588068"/>
    </source>
</evidence>
<sequence length="782" mass="87287">MLLLATTPAVADVGAISVEVVDAVTRRPVDGVTITAESRDGEVRSATTTEGKALLDSLEDGFFRLRAESAGYVTAVEPAVRVLEQRTGRLRFELQPVSDSLDEVVVIARALEADPFGGVSDRFLSRDELRNAPGSGSDVMRALSGLPGVVSNGEFAAFSVRGHGPKSNLIYVDGFPFQQVVHFEQTLGEEDEIINGGRYSIFAPNAVAGAEFSPGGWSAEFGGRDASLLQLDVVDGAPSPVASLRLDLAGAEFLYEGPSGFHDNTTMFLQARQFDFGQFFEMIEEESLGAPVSTDVILKTHTRLDDDDEFEFLAVYAPEEYSRDVNHILAAEEDEGIEDVTLQNEDQDLALIGGTWRRMFGNDGEWTNRIYYRESDRVSSEGEAYPDLVPPGTPADQVPVREKLLTVKEKESEFGWRSDVSVGNGLGIFIAGLHLTSNDLDYSTDLREDWIRYIYESDDPRPPNANYIVLQPDEIDSVYSASETNYGVYGEQLFDWGNASLRAGLRYDRNGFGDEDLVSPRFGFNYAISPRLRFSATAGIFYEPPSNLARAADPDNFDLESERLTHLSLGFDYRLSDDLDLLVEAYFQDLDNRLVDSGRTSGRITNDGEGTNTGVDLVLRRRFDRGWSADFVYSWNRYRVDDNDGRGEYDWDFNREQFVAVGGRWEINDRWQIAARWKYGSGLPTYRYLVHDDVLAPNPPVRYSQERFDLNADRGDAFHSLDVRVDYRRRIGPVDLVLFADVLNVYGGPAGLQPEFNILTGEIVDEEEETLPLLGLIIEYAW</sequence>
<evidence type="ECO:0000256" key="4">
    <source>
        <dbReference type="ARBA" id="ARBA00022692"/>
    </source>
</evidence>
<evidence type="ECO:0000256" key="6">
    <source>
        <dbReference type="ARBA" id="ARBA00023136"/>
    </source>
</evidence>
<dbReference type="GO" id="GO:0044718">
    <property type="term" value="P:siderophore transmembrane transport"/>
    <property type="evidence" value="ECO:0007669"/>
    <property type="project" value="TreeGrafter"/>
</dbReference>
<evidence type="ECO:0000256" key="1">
    <source>
        <dbReference type="ARBA" id="ARBA00004571"/>
    </source>
</evidence>
<gene>
    <name evidence="9" type="ORF">HNQ60_005125</name>
</gene>
<dbReference type="Pfam" id="PF13620">
    <property type="entry name" value="CarboxypepD_reg"/>
    <property type="match status" value="1"/>
</dbReference>
<evidence type="ECO:0000256" key="3">
    <source>
        <dbReference type="ARBA" id="ARBA00022452"/>
    </source>
</evidence>
<keyword evidence="4" id="KW-0812">Transmembrane</keyword>
<dbReference type="Gene3D" id="2.60.40.1120">
    <property type="entry name" value="Carboxypeptidase-like, regulatory domain"/>
    <property type="match status" value="1"/>
</dbReference>
<dbReference type="EMBL" id="JACHHZ010000007">
    <property type="protein sequence ID" value="MBB6096203.1"/>
    <property type="molecule type" value="Genomic_DNA"/>
</dbReference>
<evidence type="ECO:0000256" key="7">
    <source>
        <dbReference type="ARBA" id="ARBA00023237"/>
    </source>
</evidence>
<feature type="domain" description="TonB-dependent receptor plug" evidence="8">
    <location>
        <begin position="124"/>
        <end position="224"/>
    </location>
</feature>
<dbReference type="Gene3D" id="2.40.170.20">
    <property type="entry name" value="TonB-dependent receptor, beta-barrel domain"/>
    <property type="match status" value="1"/>
</dbReference>
<dbReference type="SUPFAM" id="SSF49464">
    <property type="entry name" value="Carboxypeptidase regulatory domain-like"/>
    <property type="match status" value="1"/>
</dbReference>
<dbReference type="GO" id="GO:0009279">
    <property type="term" value="C:cell outer membrane"/>
    <property type="evidence" value="ECO:0007669"/>
    <property type="project" value="UniProtKB-SubCell"/>
</dbReference>
<comment type="subcellular location">
    <subcellularLocation>
        <location evidence="1">Cell outer membrane</location>
        <topology evidence="1">Multi-pass membrane protein</topology>
    </subcellularLocation>
</comment>
<reference evidence="9 10" key="1">
    <citation type="submission" date="2020-08" db="EMBL/GenBank/DDBJ databases">
        <title>Genomic Encyclopedia of Type Strains, Phase IV (KMG-IV): sequencing the most valuable type-strain genomes for metagenomic binning, comparative biology and taxonomic classification.</title>
        <authorList>
            <person name="Goeker M."/>
        </authorList>
    </citation>
    <scope>NUCLEOTIDE SEQUENCE [LARGE SCALE GENOMIC DNA]</scope>
    <source>
        <strain evidence="9 10">DSM 26723</strain>
    </source>
</reference>
<dbReference type="RefSeq" id="WP_184335600.1">
    <property type="nucleotide sequence ID" value="NZ_JACHHZ010000007.1"/>
</dbReference>
<evidence type="ECO:0000313" key="9">
    <source>
        <dbReference type="EMBL" id="MBB6096203.1"/>
    </source>
</evidence>
<dbReference type="Gene3D" id="2.170.130.10">
    <property type="entry name" value="TonB-dependent receptor, plug domain"/>
    <property type="match status" value="1"/>
</dbReference>
<organism evidence="9 10">
    <name type="scientific">Povalibacter uvarum</name>
    <dbReference type="NCBI Taxonomy" id="732238"/>
    <lineage>
        <taxon>Bacteria</taxon>
        <taxon>Pseudomonadati</taxon>
        <taxon>Pseudomonadota</taxon>
        <taxon>Gammaproteobacteria</taxon>
        <taxon>Steroidobacterales</taxon>
        <taxon>Steroidobacteraceae</taxon>
        <taxon>Povalibacter</taxon>
    </lineage>
</organism>
<accession>A0A841HTS9</accession>
<dbReference type="InterPro" id="IPR037066">
    <property type="entry name" value="Plug_dom_sf"/>
</dbReference>
<dbReference type="InterPro" id="IPR012910">
    <property type="entry name" value="Plug_dom"/>
</dbReference>
<proteinExistence type="predicted"/>
<evidence type="ECO:0000256" key="2">
    <source>
        <dbReference type="ARBA" id="ARBA00022448"/>
    </source>
</evidence>
<dbReference type="InterPro" id="IPR036942">
    <property type="entry name" value="Beta-barrel_TonB_sf"/>
</dbReference>
<dbReference type="PANTHER" id="PTHR30069:SF29">
    <property type="entry name" value="HEMOGLOBIN AND HEMOGLOBIN-HAPTOGLOBIN-BINDING PROTEIN 1-RELATED"/>
    <property type="match status" value="1"/>
</dbReference>
<name>A0A841HTS9_9GAMM</name>
<dbReference type="AlphaFoldDB" id="A0A841HTS9"/>
<dbReference type="SUPFAM" id="SSF56935">
    <property type="entry name" value="Porins"/>
    <property type="match status" value="1"/>
</dbReference>
<keyword evidence="3" id="KW-1134">Transmembrane beta strand</keyword>
<keyword evidence="6" id="KW-0472">Membrane</keyword>
<dbReference type="GO" id="GO:0015344">
    <property type="term" value="F:siderophore uptake transmembrane transporter activity"/>
    <property type="evidence" value="ECO:0007669"/>
    <property type="project" value="TreeGrafter"/>
</dbReference>
<dbReference type="PANTHER" id="PTHR30069">
    <property type="entry name" value="TONB-DEPENDENT OUTER MEMBRANE RECEPTOR"/>
    <property type="match status" value="1"/>
</dbReference>
<dbReference type="Proteomes" id="UP000588068">
    <property type="component" value="Unassembled WGS sequence"/>
</dbReference>